<evidence type="ECO:0000256" key="2">
    <source>
        <dbReference type="PIRSR" id="PIRSR001365-1"/>
    </source>
</evidence>
<evidence type="ECO:0000313" key="5">
    <source>
        <dbReference type="Proteomes" id="UP000470772"/>
    </source>
</evidence>
<reference evidence="4 5" key="1">
    <citation type="submission" date="2019-10" db="EMBL/GenBank/DDBJ databases">
        <title>Sequencing and Assembly of Multiple Reported Metal-Biooxidizing Members of the Extremely Thermoacidophilic Archaeal Family Sulfolobaceae.</title>
        <authorList>
            <person name="Counts J.A."/>
            <person name="Kelly R.M."/>
        </authorList>
    </citation>
    <scope>NUCLEOTIDE SEQUENCE [LARGE SCALE GENOMIC DNA]</scope>
    <source>
        <strain evidence="4 5">DSM 6482</strain>
    </source>
</reference>
<feature type="active site" description="Schiff-base intermediate with substrate" evidence="2">
    <location>
        <position position="158"/>
    </location>
</feature>
<dbReference type="OrthoDB" id="33636at2157"/>
<keyword evidence="5" id="KW-1185">Reference proteome</keyword>
<evidence type="ECO:0000313" key="4">
    <source>
        <dbReference type="EMBL" id="MUN29313.1"/>
    </source>
</evidence>
<sequence length="286" mass="32255">MMRIITAMVTPFNLKEEIDFPAVEQMISFQKKNGINEFWILGTTGEFNMLNEEEKVSLVRKTLEKTKSEDLHVGVSSDSVSNAIRLAKKFIDLGVGSIFSLPPIYHRTELKGLITYFDSLRKTGDRVTLYYNPLATGFNIPLVYIEKLLEEGLIDAIKVSTNNFQEFQNFINLRERTKFTLLSGNDSMILEAFLGTDGVVSSVSNFAPELFVEISKKASEGLSTDILNVTNKIKKLSEVTSMKDYPTGVKIAMKYRGLYVGNCRSPLQEDPNAQSVIYFTLKELEL</sequence>
<feature type="binding site" evidence="3">
    <location>
        <position position="44"/>
    </location>
    <ligand>
        <name>pyruvate</name>
        <dbReference type="ChEBI" id="CHEBI:15361"/>
    </ligand>
</feature>
<dbReference type="GO" id="GO:0008840">
    <property type="term" value="F:4-hydroxy-tetrahydrodipicolinate synthase activity"/>
    <property type="evidence" value="ECO:0007669"/>
    <property type="project" value="TreeGrafter"/>
</dbReference>
<evidence type="ECO:0000256" key="1">
    <source>
        <dbReference type="ARBA" id="ARBA00023239"/>
    </source>
</evidence>
<dbReference type="RefSeq" id="WP_083476913.1">
    <property type="nucleotide sequence ID" value="NZ_BBBY01000003.1"/>
</dbReference>
<name>A0A6A9QU32_SULME</name>
<dbReference type="InterPro" id="IPR002220">
    <property type="entry name" value="DapA-like"/>
</dbReference>
<accession>A0A6A9QU32</accession>
<dbReference type="Pfam" id="PF00701">
    <property type="entry name" value="DHDPS"/>
    <property type="match status" value="1"/>
</dbReference>
<dbReference type="PANTHER" id="PTHR12128:SF66">
    <property type="entry name" value="4-HYDROXY-2-OXOGLUTARATE ALDOLASE, MITOCHONDRIAL"/>
    <property type="match status" value="1"/>
</dbReference>
<dbReference type="Gene3D" id="3.20.20.70">
    <property type="entry name" value="Aldolase class I"/>
    <property type="match status" value="1"/>
</dbReference>
<dbReference type="PRINTS" id="PR00146">
    <property type="entry name" value="DHPICSNTHASE"/>
</dbReference>
<feature type="binding site" evidence="3">
    <location>
        <position position="200"/>
    </location>
    <ligand>
        <name>pyruvate</name>
        <dbReference type="ChEBI" id="CHEBI:15361"/>
    </ligand>
</feature>
<dbReference type="GO" id="GO:0008675">
    <property type="term" value="F:2-dehydro-3-deoxy-phosphogluconate aldolase activity"/>
    <property type="evidence" value="ECO:0007669"/>
    <property type="project" value="UniProtKB-ARBA"/>
</dbReference>
<feature type="active site" description="Proton donor/acceptor" evidence="2">
    <location>
        <position position="130"/>
    </location>
</feature>
<organism evidence="4 5">
    <name type="scientific">Sulfuracidifex metallicus DSM 6482 = JCM 9184</name>
    <dbReference type="NCBI Taxonomy" id="523847"/>
    <lineage>
        <taxon>Archaea</taxon>
        <taxon>Thermoproteota</taxon>
        <taxon>Thermoprotei</taxon>
        <taxon>Sulfolobales</taxon>
        <taxon>Sulfolobaceae</taxon>
        <taxon>Sulfuracidifex</taxon>
    </lineage>
</organism>
<keyword evidence="1" id="KW-0456">Lyase</keyword>
<proteinExistence type="predicted"/>
<comment type="caution">
    <text evidence="4">The sequence shown here is derived from an EMBL/GenBank/DDBJ whole genome shotgun (WGS) entry which is preliminary data.</text>
</comment>
<gene>
    <name evidence="4" type="ORF">GC250_07675</name>
</gene>
<dbReference type="SUPFAM" id="SSF51569">
    <property type="entry name" value="Aldolase"/>
    <property type="match status" value="1"/>
</dbReference>
<dbReference type="InterPro" id="IPR013785">
    <property type="entry name" value="Aldolase_TIM"/>
</dbReference>
<dbReference type="AlphaFoldDB" id="A0A6A9QU32"/>
<dbReference type="EMBL" id="WGGD01000005">
    <property type="protein sequence ID" value="MUN29313.1"/>
    <property type="molecule type" value="Genomic_DNA"/>
</dbReference>
<evidence type="ECO:0000256" key="3">
    <source>
        <dbReference type="PIRSR" id="PIRSR001365-2"/>
    </source>
</evidence>
<dbReference type="PIRSF" id="PIRSF001365">
    <property type="entry name" value="DHDPS"/>
    <property type="match status" value="1"/>
</dbReference>
<protein>
    <submittedName>
        <fullName evidence="4">Dihydrodipicolinate synthase family protein</fullName>
    </submittedName>
</protein>
<dbReference type="Proteomes" id="UP000470772">
    <property type="component" value="Unassembled WGS sequence"/>
</dbReference>
<dbReference type="CDD" id="cd00408">
    <property type="entry name" value="DHDPS-like"/>
    <property type="match status" value="1"/>
</dbReference>
<dbReference type="SMART" id="SM01130">
    <property type="entry name" value="DHDPS"/>
    <property type="match status" value="1"/>
</dbReference>
<dbReference type="PANTHER" id="PTHR12128">
    <property type="entry name" value="DIHYDRODIPICOLINATE SYNTHASE"/>
    <property type="match status" value="1"/>
</dbReference>